<gene>
    <name evidence="4" type="ORF">SAMN05443248_6456</name>
</gene>
<evidence type="ECO:0000313" key="4">
    <source>
        <dbReference type="EMBL" id="SHH84612.1"/>
    </source>
</evidence>
<dbReference type="Pfam" id="PF00571">
    <property type="entry name" value="CBS"/>
    <property type="match status" value="2"/>
</dbReference>
<dbReference type="Proteomes" id="UP000189796">
    <property type="component" value="Chromosome I"/>
</dbReference>
<evidence type="ECO:0000256" key="2">
    <source>
        <dbReference type="PROSITE-ProRule" id="PRU00703"/>
    </source>
</evidence>
<dbReference type="SUPFAM" id="SSF54631">
    <property type="entry name" value="CBS-domain pair"/>
    <property type="match status" value="1"/>
</dbReference>
<proteinExistence type="predicted"/>
<dbReference type="AlphaFoldDB" id="A0A1M5WAU2"/>
<feature type="domain" description="CBS" evidence="3">
    <location>
        <begin position="73"/>
        <end position="129"/>
    </location>
</feature>
<protein>
    <submittedName>
        <fullName evidence="4">CBS domain-containing protein</fullName>
    </submittedName>
</protein>
<sequence>MTRDAKTVSPGVTLRELGDLFEKEDFNAFPVEENSQVVGLVSKFDYLANFVFTPSHMVPRYDDLMKRTAADIMTPEFVYVRTETKLTRVLQLMVDHRLRSLPVIEKGQRLAGIISREDVMRSLQRCAQA</sequence>
<dbReference type="InterPro" id="IPR051257">
    <property type="entry name" value="Diverse_CBS-Domain"/>
</dbReference>
<dbReference type="InterPro" id="IPR046342">
    <property type="entry name" value="CBS_dom_sf"/>
</dbReference>
<dbReference type="PANTHER" id="PTHR43080:SF26">
    <property type="entry name" value="REGULATORY PROTEIN"/>
    <property type="match status" value="1"/>
</dbReference>
<dbReference type="PROSITE" id="PS51371">
    <property type="entry name" value="CBS"/>
    <property type="match status" value="2"/>
</dbReference>
<evidence type="ECO:0000259" key="3">
    <source>
        <dbReference type="PROSITE" id="PS51371"/>
    </source>
</evidence>
<feature type="domain" description="CBS" evidence="3">
    <location>
        <begin position="1"/>
        <end position="60"/>
    </location>
</feature>
<reference evidence="4 5" key="1">
    <citation type="submission" date="2016-11" db="EMBL/GenBank/DDBJ databases">
        <authorList>
            <person name="Jaros S."/>
            <person name="Januszkiewicz K."/>
            <person name="Wedrychowicz H."/>
        </authorList>
    </citation>
    <scope>NUCLEOTIDE SEQUENCE [LARGE SCALE GENOMIC DNA]</scope>
    <source>
        <strain evidence="4 5">GAS138</strain>
    </source>
</reference>
<dbReference type="PANTHER" id="PTHR43080">
    <property type="entry name" value="CBS DOMAIN-CONTAINING PROTEIN CBSX3, MITOCHONDRIAL"/>
    <property type="match status" value="1"/>
</dbReference>
<dbReference type="SMART" id="SM00116">
    <property type="entry name" value="CBS"/>
    <property type="match status" value="2"/>
</dbReference>
<evidence type="ECO:0000256" key="1">
    <source>
        <dbReference type="ARBA" id="ARBA00023122"/>
    </source>
</evidence>
<dbReference type="Gene3D" id="3.10.580.10">
    <property type="entry name" value="CBS-domain"/>
    <property type="match status" value="1"/>
</dbReference>
<dbReference type="InterPro" id="IPR000644">
    <property type="entry name" value="CBS_dom"/>
</dbReference>
<evidence type="ECO:0000313" key="5">
    <source>
        <dbReference type="Proteomes" id="UP000189796"/>
    </source>
</evidence>
<keyword evidence="1 2" id="KW-0129">CBS domain</keyword>
<name>A0A1M5WAU2_9BRAD</name>
<dbReference type="EMBL" id="LT670817">
    <property type="protein sequence ID" value="SHH84612.1"/>
    <property type="molecule type" value="Genomic_DNA"/>
</dbReference>
<accession>A0A1M5WAU2</accession>
<organism evidence="4 5">
    <name type="scientific">Bradyrhizobium erythrophlei</name>
    <dbReference type="NCBI Taxonomy" id="1437360"/>
    <lineage>
        <taxon>Bacteria</taxon>
        <taxon>Pseudomonadati</taxon>
        <taxon>Pseudomonadota</taxon>
        <taxon>Alphaproteobacteria</taxon>
        <taxon>Hyphomicrobiales</taxon>
        <taxon>Nitrobacteraceae</taxon>
        <taxon>Bradyrhizobium</taxon>
    </lineage>
</organism>